<evidence type="ECO:0000313" key="4">
    <source>
        <dbReference type="Proteomes" id="UP001623041"/>
    </source>
</evidence>
<gene>
    <name evidence="3" type="ORF">ACJEBI_09910</name>
</gene>
<reference evidence="3 4" key="1">
    <citation type="submission" date="2024-11" db="EMBL/GenBank/DDBJ databases">
        <authorList>
            <person name="Lucas J.A."/>
        </authorList>
    </citation>
    <scope>NUCLEOTIDE SEQUENCE [LARGE SCALE GENOMIC DNA]</scope>
    <source>
        <strain evidence="3 4">Z 5.4</strain>
    </source>
</reference>
<evidence type="ECO:0008006" key="5">
    <source>
        <dbReference type="Google" id="ProtNLM"/>
    </source>
</evidence>
<evidence type="ECO:0000256" key="1">
    <source>
        <dbReference type="SAM" id="MobiDB-lite"/>
    </source>
</evidence>
<keyword evidence="2" id="KW-0812">Transmembrane</keyword>
<comment type="caution">
    <text evidence="3">The sequence shown here is derived from an EMBL/GenBank/DDBJ whole genome shotgun (WGS) entry which is preliminary data.</text>
</comment>
<keyword evidence="4" id="KW-1185">Reference proteome</keyword>
<dbReference type="EMBL" id="JBJHQH010000006">
    <property type="protein sequence ID" value="MFK9091796.1"/>
    <property type="molecule type" value="Genomic_DNA"/>
</dbReference>
<organism evidence="3 4">
    <name type="scientific">Bacillus salipaludis</name>
    <dbReference type="NCBI Taxonomy" id="2547811"/>
    <lineage>
        <taxon>Bacteria</taxon>
        <taxon>Bacillati</taxon>
        <taxon>Bacillota</taxon>
        <taxon>Bacilli</taxon>
        <taxon>Bacillales</taxon>
        <taxon>Bacillaceae</taxon>
        <taxon>Bacillus</taxon>
    </lineage>
</organism>
<evidence type="ECO:0000313" key="3">
    <source>
        <dbReference type="EMBL" id="MFK9091796.1"/>
    </source>
</evidence>
<keyword evidence="2" id="KW-1133">Transmembrane helix</keyword>
<accession>A0ABW8RED3</accession>
<feature type="compositionally biased region" description="Gly residues" evidence="1">
    <location>
        <begin position="77"/>
        <end position="88"/>
    </location>
</feature>
<name>A0ABW8RED3_9BACI</name>
<dbReference type="Proteomes" id="UP001623041">
    <property type="component" value="Unassembled WGS sequence"/>
</dbReference>
<dbReference type="RefSeq" id="WP_406580415.1">
    <property type="nucleotide sequence ID" value="NZ_JBJHQH010000006.1"/>
</dbReference>
<proteinExistence type="predicted"/>
<keyword evidence="2" id="KW-0472">Membrane</keyword>
<evidence type="ECO:0000256" key="2">
    <source>
        <dbReference type="SAM" id="Phobius"/>
    </source>
</evidence>
<sequence>MSLKSVRMIQRLVGVLLLVYGIYLIFVTQEFFGTLLIIVAFLIFPSLNNKEKSRSYSNDYDYHDRYNDSASDNDNSTGGGDSDGGGGD</sequence>
<feature type="region of interest" description="Disordered" evidence="1">
    <location>
        <begin position="65"/>
        <end position="88"/>
    </location>
</feature>
<protein>
    <recommendedName>
        <fullName evidence="5">DUF3953 domain-containing protein</fullName>
    </recommendedName>
</protein>
<feature type="transmembrane region" description="Helical" evidence="2">
    <location>
        <begin position="12"/>
        <end position="44"/>
    </location>
</feature>